<evidence type="ECO:0000259" key="8">
    <source>
        <dbReference type="PROSITE" id="PS50305"/>
    </source>
</evidence>
<reference evidence="9" key="1">
    <citation type="journal article" date="2020" name="Nat. Commun.">
        <title>Large-scale genome sequencing of mycorrhizal fungi provides insights into the early evolution of symbiotic traits.</title>
        <authorList>
            <person name="Miyauchi S."/>
            <person name="Kiss E."/>
            <person name="Kuo A."/>
            <person name="Drula E."/>
            <person name="Kohler A."/>
            <person name="Sanchez-Garcia M."/>
            <person name="Morin E."/>
            <person name="Andreopoulos B."/>
            <person name="Barry K.W."/>
            <person name="Bonito G."/>
            <person name="Buee M."/>
            <person name="Carver A."/>
            <person name="Chen C."/>
            <person name="Cichocki N."/>
            <person name="Clum A."/>
            <person name="Culley D."/>
            <person name="Crous P.W."/>
            <person name="Fauchery L."/>
            <person name="Girlanda M."/>
            <person name="Hayes R.D."/>
            <person name="Keri Z."/>
            <person name="LaButti K."/>
            <person name="Lipzen A."/>
            <person name="Lombard V."/>
            <person name="Magnuson J."/>
            <person name="Maillard F."/>
            <person name="Murat C."/>
            <person name="Nolan M."/>
            <person name="Ohm R.A."/>
            <person name="Pangilinan J."/>
            <person name="Pereira M.F."/>
            <person name="Perotto S."/>
            <person name="Peter M."/>
            <person name="Pfister S."/>
            <person name="Riley R."/>
            <person name="Sitrit Y."/>
            <person name="Stielow J.B."/>
            <person name="Szollosi G."/>
            <person name="Zifcakova L."/>
            <person name="Stursova M."/>
            <person name="Spatafora J.W."/>
            <person name="Tedersoo L."/>
            <person name="Vaario L.M."/>
            <person name="Yamada A."/>
            <person name="Yan M."/>
            <person name="Wang P."/>
            <person name="Xu J."/>
            <person name="Bruns T."/>
            <person name="Baldrian P."/>
            <person name="Vilgalys R."/>
            <person name="Dunand C."/>
            <person name="Henrissat B."/>
            <person name="Grigoriev I.V."/>
            <person name="Hibbett D."/>
            <person name="Nagy L.G."/>
            <person name="Martin F.M."/>
        </authorList>
    </citation>
    <scope>NUCLEOTIDE SEQUENCE</scope>
    <source>
        <strain evidence="9">UH-Tt-Lm1</strain>
    </source>
</reference>
<feature type="binding site" evidence="6 7">
    <location>
        <position position="151"/>
    </location>
    <ligand>
        <name>Zn(2+)</name>
        <dbReference type="ChEBI" id="CHEBI:29105"/>
    </ligand>
</feature>
<dbReference type="GO" id="GO:0070403">
    <property type="term" value="F:NAD+ binding"/>
    <property type="evidence" value="ECO:0007669"/>
    <property type="project" value="UniProtKB-UniRule"/>
</dbReference>
<dbReference type="Proteomes" id="UP000736335">
    <property type="component" value="Unassembled WGS sequence"/>
</dbReference>
<dbReference type="Pfam" id="PF02146">
    <property type="entry name" value="SIR2"/>
    <property type="match status" value="1"/>
</dbReference>
<comment type="cofactor">
    <cofactor evidence="6">
        <name>Zn(2+)</name>
        <dbReference type="ChEBI" id="CHEBI:29105"/>
    </cofactor>
    <text evidence="6">Binds 1 zinc ion per subunit.</text>
</comment>
<dbReference type="SUPFAM" id="SSF52467">
    <property type="entry name" value="DHS-like NAD/FAD-binding domain"/>
    <property type="match status" value="1"/>
</dbReference>
<feature type="binding site" evidence="6 7">
    <location>
        <position position="198"/>
    </location>
    <ligand>
        <name>Zn(2+)</name>
        <dbReference type="ChEBI" id="CHEBI:29105"/>
    </ligand>
</feature>
<keyword evidence="6 7" id="KW-0862">Zinc</keyword>
<evidence type="ECO:0000256" key="5">
    <source>
        <dbReference type="ARBA" id="ARBA00023128"/>
    </source>
</evidence>
<sequence length="303" mass="33112">MQKFREVLKSSKNIIVVAGAGLSAASGIPTFRDGGGLWRKYEATSLATPEAFHENPSRVWQFYHMRREIVQKAKPNAAHMVLAALSVKETLRQICPSAESFTLITQNIDGLSPKALDQLTGTLTSKKTFEEVTPKPESIIEMHGRLLATLCTECEHSEANDDSPICAALKGTEVIVEKQEQELEIPLSDLPRCTRPNCGGLLRPDVVWFGEVPYKLEEIDEIVRQADLAIVVGTSSTVYPAAGYASEVADNGGKTAVFNLDRSAGDRKANYLFLGPCSETLPQMLASDQSWFDDLLKIAPATS</sequence>
<dbReference type="GO" id="GO:0036055">
    <property type="term" value="F:protein-succinyllysine desuccinylase activity"/>
    <property type="evidence" value="ECO:0007669"/>
    <property type="project" value="UniProtKB-UniRule"/>
</dbReference>
<comment type="domain">
    <text evidence="6">In contrast to class I sirtuins, class III sirtuins have only weak deacetylase activity. Difference in substrate specificity is probably due to a larger hydrophobic pocket with 2 residues (Tyr-63 and Arg-66) that bind to malonylated and succinylated substrates and define the specificity.</text>
</comment>
<dbReference type="PANTHER" id="PTHR11085">
    <property type="entry name" value="NAD-DEPENDENT PROTEIN DEACYLASE SIRTUIN-5, MITOCHONDRIAL-RELATED"/>
    <property type="match status" value="1"/>
</dbReference>
<proteinExistence type="inferred from homology"/>
<dbReference type="Gene3D" id="3.40.50.1220">
    <property type="entry name" value="TPP-binding domain"/>
    <property type="match status" value="1"/>
</dbReference>
<feature type="binding site" evidence="6 7">
    <location>
        <position position="193"/>
    </location>
    <ligand>
        <name>Zn(2+)</name>
        <dbReference type="ChEBI" id="CHEBI:29105"/>
    </ligand>
</feature>
<dbReference type="GO" id="GO:0008270">
    <property type="term" value="F:zinc ion binding"/>
    <property type="evidence" value="ECO:0007669"/>
    <property type="project" value="UniProtKB-UniRule"/>
</dbReference>
<feature type="binding site" evidence="6">
    <location>
        <begin position="106"/>
        <end position="109"/>
    </location>
    <ligand>
        <name>NAD(+)</name>
        <dbReference type="ChEBI" id="CHEBI:57540"/>
    </ligand>
</feature>
<feature type="binding site" evidence="6">
    <location>
        <position position="63"/>
    </location>
    <ligand>
        <name>substrate</name>
    </ligand>
</feature>
<dbReference type="HAMAP" id="MF_01121">
    <property type="entry name" value="Sirtuin_ClassIII"/>
    <property type="match status" value="1"/>
</dbReference>
<evidence type="ECO:0000313" key="10">
    <source>
        <dbReference type="Proteomes" id="UP000736335"/>
    </source>
</evidence>
<dbReference type="InterPro" id="IPR026591">
    <property type="entry name" value="Sirtuin_cat_small_dom_sf"/>
</dbReference>
<organism evidence="9 10">
    <name type="scientific">Thelephora terrestris</name>
    <dbReference type="NCBI Taxonomy" id="56493"/>
    <lineage>
        <taxon>Eukaryota</taxon>
        <taxon>Fungi</taxon>
        <taxon>Dikarya</taxon>
        <taxon>Basidiomycota</taxon>
        <taxon>Agaricomycotina</taxon>
        <taxon>Agaricomycetes</taxon>
        <taxon>Thelephorales</taxon>
        <taxon>Thelephoraceae</taxon>
        <taxon>Thelephora</taxon>
    </lineage>
</organism>
<gene>
    <name evidence="9" type="ORF">BJ322DRAFT_1001310</name>
</gene>
<evidence type="ECO:0000313" key="9">
    <source>
        <dbReference type="EMBL" id="KAF9788032.1"/>
    </source>
</evidence>
<name>A0A9P6L9H3_9AGAM</name>
<feature type="binding site" evidence="6">
    <location>
        <begin position="259"/>
        <end position="261"/>
    </location>
    <ligand>
        <name>NAD(+)</name>
        <dbReference type="ChEBI" id="CHEBI:57540"/>
    </ligand>
</feature>
<dbReference type="GO" id="GO:0036054">
    <property type="term" value="F:protein-malonyllysine demalonylase activity"/>
    <property type="evidence" value="ECO:0007669"/>
    <property type="project" value="UniProtKB-UniRule"/>
</dbReference>
<comment type="similarity">
    <text evidence="2">Belongs to the sirtuin family. Class I subfamily.</text>
</comment>
<feature type="binding site" evidence="6">
    <location>
        <begin position="233"/>
        <end position="235"/>
    </location>
    <ligand>
        <name>NAD(+)</name>
        <dbReference type="ChEBI" id="CHEBI:57540"/>
    </ligand>
</feature>
<dbReference type="GO" id="GO:0005634">
    <property type="term" value="C:nucleus"/>
    <property type="evidence" value="ECO:0007669"/>
    <property type="project" value="TreeGrafter"/>
</dbReference>
<dbReference type="PANTHER" id="PTHR11085:SF10">
    <property type="entry name" value="NAD-DEPENDENT PROTEIN DEACYLASE SIRTUIN-5, MITOCHONDRIAL-RELATED"/>
    <property type="match status" value="1"/>
</dbReference>
<dbReference type="GO" id="GO:0005739">
    <property type="term" value="C:mitochondrion"/>
    <property type="evidence" value="ECO:0007669"/>
    <property type="project" value="UniProtKB-SubCell"/>
</dbReference>
<comment type="catalytic activity">
    <reaction evidence="6">
        <text>N(6)-glutaryl-L-lysyl-[protein] + NAD(+) + H2O = 2''-O-glutaryl-ADP-D-ribose + nicotinamide + L-lysyl-[protein]</text>
        <dbReference type="Rhea" id="RHEA:47664"/>
        <dbReference type="Rhea" id="RHEA-COMP:9752"/>
        <dbReference type="Rhea" id="RHEA-COMP:11875"/>
        <dbReference type="ChEBI" id="CHEBI:15377"/>
        <dbReference type="ChEBI" id="CHEBI:17154"/>
        <dbReference type="ChEBI" id="CHEBI:29969"/>
        <dbReference type="ChEBI" id="CHEBI:57540"/>
        <dbReference type="ChEBI" id="CHEBI:87828"/>
        <dbReference type="ChEBI" id="CHEBI:87829"/>
    </reaction>
</comment>
<dbReference type="OrthoDB" id="424302at2759"/>
<evidence type="ECO:0000256" key="7">
    <source>
        <dbReference type="PROSITE-ProRule" id="PRU00236"/>
    </source>
</evidence>
<comment type="caution">
    <text evidence="9">The sequence shown here is derived from an EMBL/GenBank/DDBJ whole genome shotgun (WGS) entry which is preliminary data.</text>
</comment>
<dbReference type="Gene3D" id="3.30.1600.10">
    <property type="entry name" value="SIR2/SIRT2 'Small Domain"/>
    <property type="match status" value="1"/>
</dbReference>
<keyword evidence="4 6" id="KW-0520">NAD</keyword>
<feature type="binding site" evidence="6">
    <location>
        <position position="277"/>
    </location>
    <ligand>
        <name>NAD(+)</name>
        <dbReference type="ChEBI" id="CHEBI:57540"/>
    </ligand>
</feature>
<dbReference type="EC" id="2.3.1.-" evidence="6"/>
<dbReference type="GO" id="GO:0017136">
    <property type="term" value="F:histone deacetylase activity, NAD-dependent"/>
    <property type="evidence" value="ECO:0007669"/>
    <property type="project" value="TreeGrafter"/>
</dbReference>
<dbReference type="InterPro" id="IPR050134">
    <property type="entry name" value="NAD-dep_sirtuin_deacylases"/>
</dbReference>
<comment type="similarity">
    <text evidence="6">Belongs to the sirtuin family. Class III subfamily.</text>
</comment>
<dbReference type="EMBL" id="WIUZ02000004">
    <property type="protein sequence ID" value="KAF9788032.1"/>
    <property type="molecule type" value="Genomic_DNA"/>
</dbReference>
<evidence type="ECO:0000256" key="4">
    <source>
        <dbReference type="ARBA" id="ARBA00023027"/>
    </source>
</evidence>
<feature type="binding site" evidence="6 7">
    <location>
        <position position="154"/>
    </location>
    <ligand>
        <name>Zn(2+)</name>
        <dbReference type="ChEBI" id="CHEBI:29105"/>
    </ligand>
</feature>
<dbReference type="InterPro" id="IPR026590">
    <property type="entry name" value="Ssirtuin_cat_dom"/>
</dbReference>
<dbReference type="InterPro" id="IPR027546">
    <property type="entry name" value="Sirtuin_class_III"/>
</dbReference>
<dbReference type="InterPro" id="IPR029035">
    <property type="entry name" value="DHS-like_NAD/FAD-binding_dom"/>
</dbReference>
<accession>A0A9P6L9H3</accession>
<keyword evidence="6 7" id="KW-0479">Metal-binding</keyword>
<feature type="domain" description="Deacetylase sirtuin-type" evidence="8">
    <location>
        <begin position="1"/>
        <end position="299"/>
    </location>
</feature>
<dbReference type="InterPro" id="IPR003000">
    <property type="entry name" value="Sirtuin"/>
</dbReference>
<protein>
    <recommendedName>
        <fullName evidence="6">NAD-dependent protein deacylase</fullName>
        <ecNumber evidence="6">2.3.1.-</ecNumber>
    </recommendedName>
    <alternativeName>
        <fullName evidence="6">Regulatory protein SIR2 homolog 5</fullName>
    </alternativeName>
</protein>
<reference evidence="9" key="2">
    <citation type="submission" date="2020-11" db="EMBL/GenBank/DDBJ databases">
        <authorList>
            <consortium name="DOE Joint Genome Institute"/>
            <person name="Kuo A."/>
            <person name="Miyauchi S."/>
            <person name="Kiss E."/>
            <person name="Drula E."/>
            <person name="Kohler A."/>
            <person name="Sanchez-Garcia M."/>
            <person name="Andreopoulos B."/>
            <person name="Barry K.W."/>
            <person name="Bonito G."/>
            <person name="Buee M."/>
            <person name="Carver A."/>
            <person name="Chen C."/>
            <person name="Cichocki N."/>
            <person name="Clum A."/>
            <person name="Culley D."/>
            <person name="Crous P.W."/>
            <person name="Fauchery L."/>
            <person name="Girlanda M."/>
            <person name="Hayes R."/>
            <person name="Keri Z."/>
            <person name="Labutti K."/>
            <person name="Lipzen A."/>
            <person name="Lombard V."/>
            <person name="Magnuson J."/>
            <person name="Maillard F."/>
            <person name="Morin E."/>
            <person name="Murat C."/>
            <person name="Nolan M."/>
            <person name="Ohm R."/>
            <person name="Pangilinan J."/>
            <person name="Pereira M."/>
            <person name="Perotto S."/>
            <person name="Peter M."/>
            <person name="Riley R."/>
            <person name="Sitrit Y."/>
            <person name="Stielow B."/>
            <person name="Szollosi G."/>
            <person name="Zifcakova L."/>
            <person name="Stursova M."/>
            <person name="Spatafora J.W."/>
            <person name="Tedersoo L."/>
            <person name="Vaario L.-M."/>
            <person name="Yamada A."/>
            <person name="Yan M."/>
            <person name="Wang P."/>
            <person name="Xu J."/>
            <person name="Bruns T."/>
            <person name="Baldrian P."/>
            <person name="Vilgalys R."/>
            <person name="Henrissat B."/>
            <person name="Grigoriev I.V."/>
            <person name="Hibbett D."/>
            <person name="Nagy L.G."/>
            <person name="Martin F.M."/>
        </authorList>
    </citation>
    <scope>NUCLEOTIDE SEQUENCE</scope>
    <source>
        <strain evidence="9">UH-Tt-Lm1</strain>
    </source>
</reference>
<dbReference type="AlphaFoldDB" id="A0A9P6L9H3"/>
<keyword evidence="3 6" id="KW-0808">Transferase</keyword>
<keyword evidence="5 6" id="KW-0496">Mitochondrion</keyword>
<comment type="subcellular location">
    <subcellularLocation>
        <location evidence="1 6">Mitochondrion</location>
    </subcellularLocation>
</comment>
<evidence type="ECO:0000256" key="1">
    <source>
        <dbReference type="ARBA" id="ARBA00004173"/>
    </source>
</evidence>
<evidence type="ECO:0000256" key="2">
    <source>
        <dbReference type="ARBA" id="ARBA00006924"/>
    </source>
</evidence>
<feature type="binding site" evidence="6">
    <location>
        <begin position="19"/>
        <end position="38"/>
    </location>
    <ligand>
        <name>NAD(+)</name>
        <dbReference type="ChEBI" id="CHEBI:57540"/>
    </ligand>
</feature>
<evidence type="ECO:0000256" key="3">
    <source>
        <dbReference type="ARBA" id="ARBA00022679"/>
    </source>
</evidence>
<keyword evidence="10" id="KW-1185">Reference proteome</keyword>
<comment type="function">
    <text evidence="6">NAD-dependent lysine demalonylase, desuccinylase and deglutarylase that specifically removes malonyl, succinyl and glutaryl groups on target proteins. Has weak NAD-dependent protein deacetylase activity; however this activity may not be physiologically relevant in vivo.</text>
</comment>
<comment type="catalytic activity">
    <reaction evidence="6">
        <text>N(6)-succinyl-L-lysyl-[protein] + NAD(+) + H2O = 2''-O-succinyl-ADP-D-ribose + nicotinamide + L-lysyl-[protein]</text>
        <dbReference type="Rhea" id="RHEA:47668"/>
        <dbReference type="Rhea" id="RHEA-COMP:9752"/>
        <dbReference type="Rhea" id="RHEA-COMP:11877"/>
        <dbReference type="ChEBI" id="CHEBI:15377"/>
        <dbReference type="ChEBI" id="CHEBI:17154"/>
        <dbReference type="ChEBI" id="CHEBI:29969"/>
        <dbReference type="ChEBI" id="CHEBI:57540"/>
        <dbReference type="ChEBI" id="CHEBI:87830"/>
        <dbReference type="ChEBI" id="CHEBI:87832"/>
    </reaction>
</comment>
<feature type="binding site" evidence="6">
    <location>
        <position position="66"/>
    </location>
    <ligand>
        <name>substrate</name>
    </ligand>
</feature>
<feature type="active site" description="Proton acceptor" evidence="6 7">
    <location>
        <position position="143"/>
    </location>
</feature>
<evidence type="ECO:0000256" key="6">
    <source>
        <dbReference type="HAMAP-Rule" id="MF_03160"/>
    </source>
</evidence>
<comment type="catalytic activity">
    <reaction evidence="6">
        <text>N(6)-malonyl-L-lysyl-[protein] + NAD(+) + H2O = 2''-O-malonyl-ADP-D-ribose + nicotinamide + L-lysyl-[protein]</text>
        <dbReference type="Rhea" id="RHEA:47672"/>
        <dbReference type="Rhea" id="RHEA-COMP:9752"/>
        <dbReference type="Rhea" id="RHEA-COMP:11878"/>
        <dbReference type="ChEBI" id="CHEBI:15377"/>
        <dbReference type="ChEBI" id="CHEBI:17154"/>
        <dbReference type="ChEBI" id="CHEBI:29969"/>
        <dbReference type="ChEBI" id="CHEBI:57540"/>
        <dbReference type="ChEBI" id="CHEBI:87831"/>
        <dbReference type="ChEBI" id="CHEBI:87833"/>
    </reaction>
</comment>
<dbReference type="PROSITE" id="PS50305">
    <property type="entry name" value="SIRTUIN"/>
    <property type="match status" value="1"/>
</dbReference>